<feature type="compositionally biased region" description="Acidic residues" evidence="1">
    <location>
        <begin position="133"/>
        <end position="143"/>
    </location>
</feature>
<evidence type="ECO:0000256" key="1">
    <source>
        <dbReference type="SAM" id="MobiDB-lite"/>
    </source>
</evidence>
<dbReference type="Proteomes" id="UP000712600">
    <property type="component" value="Unassembled WGS sequence"/>
</dbReference>
<feature type="compositionally biased region" description="Acidic residues" evidence="1">
    <location>
        <begin position="91"/>
        <end position="117"/>
    </location>
</feature>
<comment type="caution">
    <text evidence="2">The sequence shown here is derived from an EMBL/GenBank/DDBJ whole genome shotgun (WGS) entry which is preliminary data.</text>
</comment>
<feature type="region of interest" description="Disordered" evidence="1">
    <location>
        <begin position="80"/>
        <end position="151"/>
    </location>
</feature>
<evidence type="ECO:0000313" key="3">
    <source>
        <dbReference type="Proteomes" id="UP000712600"/>
    </source>
</evidence>
<protein>
    <submittedName>
        <fullName evidence="2">Uncharacterized protein</fullName>
    </submittedName>
</protein>
<name>A0A8S9RX28_BRACR</name>
<sequence>MWKFVILGIGFDFGYRFLDYVNMHTRGGGQVGSHRSRHNQGLEVEDLTPEVGSVTTLKMNKKRAAKKVVCPKNNVVVTKRRRGRNKKVSAQDDEVEDVTPLDDEVEDVTPQDEEVEDVTPQIDADQAEKAMSEDDNEDSEIEGEACLTGHE</sequence>
<accession>A0A8S9RX28</accession>
<proteinExistence type="predicted"/>
<gene>
    <name evidence="2" type="ORF">F2Q69_00029807</name>
</gene>
<reference evidence="2" key="1">
    <citation type="submission" date="2019-12" db="EMBL/GenBank/DDBJ databases">
        <title>Genome sequencing and annotation of Brassica cretica.</title>
        <authorList>
            <person name="Studholme D.J."/>
            <person name="Sarris P."/>
        </authorList>
    </citation>
    <scope>NUCLEOTIDE SEQUENCE</scope>
    <source>
        <strain evidence="2">PFS-109/04</strain>
        <tissue evidence="2">Leaf</tissue>
    </source>
</reference>
<organism evidence="2 3">
    <name type="scientific">Brassica cretica</name>
    <name type="common">Mustard</name>
    <dbReference type="NCBI Taxonomy" id="69181"/>
    <lineage>
        <taxon>Eukaryota</taxon>
        <taxon>Viridiplantae</taxon>
        <taxon>Streptophyta</taxon>
        <taxon>Embryophyta</taxon>
        <taxon>Tracheophyta</taxon>
        <taxon>Spermatophyta</taxon>
        <taxon>Magnoliopsida</taxon>
        <taxon>eudicotyledons</taxon>
        <taxon>Gunneridae</taxon>
        <taxon>Pentapetalae</taxon>
        <taxon>rosids</taxon>
        <taxon>malvids</taxon>
        <taxon>Brassicales</taxon>
        <taxon>Brassicaceae</taxon>
        <taxon>Brassiceae</taxon>
        <taxon>Brassica</taxon>
    </lineage>
</organism>
<dbReference type="AlphaFoldDB" id="A0A8S9RX28"/>
<evidence type="ECO:0000313" key="2">
    <source>
        <dbReference type="EMBL" id="KAF3585357.1"/>
    </source>
</evidence>
<dbReference type="EMBL" id="QGKX02000088">
    <property type="protein sequence ID" value="KAF3585357.1"/>
    <property type="molecule type" value="Genomic_DNA"/>
</dbReference>